<feature type="region of interest" description="Disordered" evidence="2">
    <location>
        <begin position="1"/>
        <end position="25"/>
    </location>
</feature>
<dbReference type="GO" id="GO:0045505">
    <property type="term" value="F:dynein intermediate chain binding"/>
    <property type="evidence" value="ECO:0007669"/>
    <property type="project" value="TreeGrafter"/>
</dbReference>
<evidence type="ECO:0000256" key="1">
    <source>
        <dbReference type="ARBA" id="ARBA00005361"/>
    </source>
</evidence>
<feature type="compositionally biased region" description="Basic and acidic residues" evidence="2">
    <location>
        <begin position="7"/>
        <end position="25"/>
    </location>
</feature>
<dbReference type="InterPro" id="IPR005334">
    <property type="entry name" value="Tctex-1-like"/>
</dbReference>
<dbReference type="PANTHER" id="PTHR21255">
    <property type="entry name" value="T-COMPLEX-ASSOCIATED-TESTIS-EXPRESSED 1/ DYNEIN LIGHT CHAIN"/>
    <property type="match status" value="1"/>
</dbReference>
<dbReference type="InterPro" id="IPR038586">
    <property type="entry name" value="Tctex-1-like_sf"/>
</dbReference>
<sequence>MPLQPEVNDKICDDNEAPKYHNTYRTEPRNPFKIDQVDKIVKSVMNNRLEELTYDDAECVKLCGDIAAEIRRRVKKLNFNRYSLIAQREREMFVMLGSRFTVVTSRHKIVVVVTIIEKVSQSLETTIGYLWDSEKDNYSVFSFEGRTFHAHCCVFGLYYE</sequence>
<name>A0A6P3WZQ1_DINQU</name>
<dbReference type="GO" id="GO:0007018">
    <property type="term" value="P:microtubule-based movement"/>
    <property type="evidence" value="ECO:0007669"/>
    <property type="project" value="TreeGrafter"/>
</dbReference>
<dbReference type="AlphaFoldDB" id="A0A6P3WZQ1"/>
<proteinExistence type="inferred from homology"/>
<dbReference type="OrthoDB" id="10248487at2759"/>
<evidence type="ECO:0000313" key="4">
    <source>
        <dbReference type="RefSeq" id="XP_014471578.1"/>
    </source>
</evidence>
<dbReference type="Proteomes" id="UP000515204">
    <property type="component" value="Unplaced"/>
</dbReference>
<evidence type="ECO:0000256" key="2">
    <source>
        <dbReference type="SAM" id="MobiDB-lite"/>
    </source>
</evidence>
<accession>A0A6P3WZQ1</accession>
<reference evidence="4" key="1">
    <citation type="submission" date="2025-08" db="UniProtKB">
        <authorList>
            <consortium name="RefSeq"/>
        </authorList>
    </citation>
    <scope>IDENTIFICATION</scope>
</reference>
<evidence type="ECO:0000313" key="3">
    <source>
        <dbReference type="Proteomes" id="UP000515204"/>
    </source>
</evidence>
<gene>
    <name evidence="4" type="primary">LOC106742812</name>
</gene>
<dbReference type="GO" id="GO:0005868">
    <property type="term" value="C:cytoplasmic dynein complex"/>
    <property type="evidence" value="ECO:0007669"/>
    <property type="project" value="TreeGrafter"/>
</dbReference>
<dbReference type="RefSeq" id="XP_014471578.1">
    <property type="nucleotide sequence ID" value="XM_014616092.1"/>
</dbReference>
<dbReference type="CDD" id="cd21451">
    <property type="entry name" value="DLC-like_TCTEX1D"/>
    <property type="match status" value="1"/>
</dbReference>
<dbReference type="PANTHER" id="PTHR21255:SF65">
    <property type="entry name" value="TCTEX1 DOMAIN-CONTAINING PROTEIN 2"/>
    <property type="match status" value="1"/>
</dbReference>
<dbReference type="Gene3D" id="3.30.1140.40">
    <property type="entry name" value="Tctex-1"/>
    <property type="match status" value="1"/>
</dbReference>
<dbReference type="Pfam" id="PF03645">
    <property type="entry name" value="Tctex-1"/>
    <property type="match status" value="1"/>
</dbReference>
<protein>
    <submittedName>
        <fullName evidence="4">Tctex1 domain-containing protein 1-like</fullName>
    </submittedName>
</protein>
<dbReference type="GO" id="GO:0005737">
    <property type="term" value="C:cytoplasm"/>
    <property type="evidence" value="ECO:0007669"/>
    <property type="project" value="TreeGrafter"/>
</dbReference>
<comment type="similarity">
    <text evidence="1">Belongs to the dynein light chain Tctex-type family.</text>
</comment>
<organism evidence="3 4">
    <name type="scientific">Dinoponera quadriceps</name>
    <name type="common">South American ant</name>
    <dbReference type="NCBI Taxonomy" id="609295"/>
    <lineage>
        <taxon>Eukaryota</taxon>
        <taxon>Metazoa</taxon>
        <taxon>Ecdysozoa</taxon>
        <taxon>Arthropoda</taxon>
        <taxon>Hexapoda</taxon>
        <taxon>Insecta</taxon>
        <taxon>Pterygota</taxon>
        <taxon>Neoptera</taxon>
        <taxon>Endopterygota</taxon>
        <taxon>Hymenoptera</taxon>
        <taxon>Apocrita</taxon>
        <taxon>Aculeata</taxon>
        <taxon>Formicoidea</taxon>
        <taxon>Formicidae</taxon>
        <taxon>Ponerinae</taxon>
        <taxon>Ponerini</taxon>
        <taxon>Dinoponera</taxon>
    </lineage>
</organism>
<keyword evidence="3" id="KW-1185">Reference proteome</keyword>
<dbReference type="GeneID" id="106742812"/>
<dbReference type="KEGG" id="dqu:106742812"/>